<dbReference type="Pfam" id="PF00593">
    <property type="entry name" value="TonB_dep_Rec_b-barrel"/>
    <property type="match status" value="1"/>
</dbReference>
<dbReference type="Gene3D" id="2.40.170.20">
    <property type="entry name" value="TonB-dependent receptor, beta-barrel domain"/>
    <property type="match status" value="1"/>
</dbReference>
<dbReference type="InterPro" id="IPR036942">
    <property type="entry name" value="Beta-barrel_TonB_sf"/>
</dbReference>
<keyword evidence="5 10" id="KW-0812">Transmembrane</keyword>
<protein>
    <submittedName>
        <fullName evidence="14">TonB-dependent receptor</fullName>
    </submittedName>
</protein>
<comment type="subcellular location">
    <subcellularLocation>
        <location evidence="1 10">Cell outer membrane</location>
        <topology evidence="1 10">Multi-pass membrane protein</topology>
    </subcellularLocation>
</comment>
<dbReference type="InterPro" id="IPR000531">
    <property type="entry name" value="Beta-barrel_TonB"/>
</dbReference>
<evidence type="ECO:0000313" key="15">
    <source>
        <dbReference type="Proteomes" id="UP000534388"/>
    </source>
</evidence>
<dbReference type="Gene3D" id="2.170.130.10">
    <property type="entry name" value="TonB-dependent receptor, plug domain"/>
    <property type="match status" value="1"/>
</dbReference>
<evidence type="ECO:0000313" key="14">
    <source>
        <dbReference type="EMBL" id="MBA5636538.1"/>
    </source>
</evidence>
<keyword evidence="8 14" id="KW-0675">Receptor</keyword>
<keyword evidence="6 11" id="KW-0798">TonB box</keyword>
<dbReference type="PANTHER" id="PTHR47234">
    <property type="match status" value="1"/>
</dbReference>
<feature type="domain" description="TonB-dependent receptor-like beta-barrel" evidence="12">
    <location>
        <begin position="437"/>
        <end position="970"/>
    </location>
</feature>
<dbReference type="PROSITE" id="PS52016">
    <property type="entry name" value="TONB_DEPENDENT_REC_3"/>
    <property type="match status" value="1"/>
</dbReference>
<dbReference type="InterPro" id="IPR037066">
    <property type="entry name" value="Plug_dom_sf"/>
</dbReference>
<accession>A0A7W2IAU6</accession>
<keyword evidence="3 10" id="KW-0813">Transport</keyword>
<dbReference type="Pfam" id="PF07715">
    <property type="entry name" value="Plug"/>
    <property type="match status" value="1"/>
</dbReference>
<evidence type="ECO:0000256" key="7">
    <source>
        <dbReference type="ARBA" id="ARBA00023136"/>
    </source>
</evidence>
<dbReference type="PANTHER" id="PTHR47234:SF2">
    <property type="entry name" value="TONB-DEPENDENT RECEPTOR"/>
    <property type="match status" value="1"/>
</dbReference>
<proteinExistence type="inferred from homology"/>
<reference evidence="14 15" key="1">
    <citation type="submission" date="2020-07" db="EMBL/GenBank/DDBJ databases">
        <title>Novel species isolated from subtropical streams in China.</title>
        <authorList>
            <person name="Lu H."/>
        </authorList>
    </citation>
    <scope>NUCLEOTIDE SEQUENCE [LARGE SCALE GENOMIC DNA]</scope>
    <source>
        <strain evidence="14 15">LX20W</strain>
    </source>
</reference>
<evidence type="ECO:0000259" key="13">
    <source>
        <dbReference type="Pfam" id="PF07715"/>
    </source>
</evidence>
<keyword evidence="4 10" id="KW-1134">Transmembrane beta strand</keyword>
<gene>
    <name evidence="14" type="ORF">H3H37_05665</name>
</gene>
<evidence type="ECO:0000256" key="4">
    <source>
        <dbReference type="ARBA" id="ARBA00022452"/>
    </source>
</evidence>
<comment type="caution">
    <text evidence="14">The sequence shown here is derived from an EMBL/GenBank/DDBJ whole genome shotgun (WGS) entry which is preliminary data.</text>
</comment>
<dbReference type="InterPro" id="IPR012910">
    <property type="entry name" value="Plug_dom"/>
</dbReference>
<evidence type="ECO:0000259" key="12">
    <source>
        <dbReference type="Pfam" id="PF00593"/>
    </source>
</evidence>
<keyword evidence="7 10" id="KW-0472">Membrane</keyword>
<comment type="similarity">
    <text evidence="2 10 11">Belongs to the TonB-dependent receptor family.</text>
</comment>
<keyword evidence="9 10" id="KW-0998">Cell outer membrane</keyword>
<dbReference type="InterPro" id="IPR039426">
    <property type="entry name" value="TonB-dep_rcpt-like"/>
</dbReference>
<dbReference type="EMBL" id="JACEZT010000002">
    <property type="protein sequence ID" value="MBA5636538.1"/>
    <property type="molecule type" value="Genomic_DNA"/>
</dbReference>
<evidence type="ECO:0000256" key="6">
    <source>
        <dbReference type="ARBA" id="ARBA00023077"/>
    </source>
</evidence>
<organism evidence="14 15">
    <name type="scientific">Rugamonas brunnea</name>
    <dbReference type="NCBI Taxonomy" id="2758569"/>
    <lineage>
        <taxon>Bacteria</taxon>
        <taxon>Pseudomonadati</taxon>
        <taxon>Pseudomonadota</taxon>
        <taxon>Betaproteobacteria</taxon>
        <taxon>Burkholderiales</taxon>
        <taxon>Oxalobacteraceae</taxon>
        <taxon>Telluria group</taxon>
        <taxon>Rugamonas</taxon>
    </lineage>
</organism>
<evidence type="ECO:0000256" key="5">
    <source>
        <dbReference type="ARBA" id="ARBA00022692"/>
    </source>
</evidence>
<evidence type="ECO:0000256" key="8">
    <source>
        <dbReference type="ARBA" id="ARBA00023170"/>
    </source>
</evidence>
<evidence type="ECO:0000256" key="3">
    <source>
        <dbReference type="ARBA" id="ARBA00022448"/>
    </source>
</evidence>
<dbReference type="AlphaFoldDB" id="A0A7W2IAU6"/>
<evidence type="ECO:0000256" key="1">
    <source>
        <dbReference type="ARBA" id="ARBA00004571"/>
    </source>
</evidence>
<evidence type="ECO:0000256" key="2">
    <source>
        <dbReference type="ARBA" id="ARBA00009810"/>
    </source>
</evidence>
<sequence length="1010" mass="107093">MQVCGITKCSDPRNSCFKNEQCLVDASTYQPVRRLINSNSRIAMIKETVLSRSLRLMFSGGVAVGFGLLAQPVLAQQATTDTTIQRVEITGSSIKRIAKEGALPVQVLNQDEIKKSGATSASDLIQMLPSMQGFVPSSSSVNGGGGGATTAALHSLPSKYTLVLLDGQRMAPTAVGSGQGGGYAVNIESIPLEAVERVEILTDGASALYGSDAIAGVVNFILKKNNTKGEAFATYNQPKKSGGRSSSMGITKGWGDLDTDKFNVLFSYSHDEQQRLTALQRDFSAKGAFFKFSSGGKDYFFDQRTGNTEPANLTFNVRPIGSTVDTHGVAINPYLAANGNCGSALAGAAGSQCRFNYAATVENIPGNRRDSGLLKGTLQLNEDTKLWGELVLSSFAMTAQFAPSAQPMGVNSTTRFPGLYAKYVQPYLDANGLENPTQKATLGYRSVLVGGRTDEFVTDARHFAAGIDGAAAGWNYTASLILSSSKIKDNAAGGYTDFTQLSNLVATGAYDPVMGTGAGLLKNALLNGVNFSTTDSKLNTIHAGAQHDLMELGGGTSIISLGGDYSKTHYQTAYSPLILSQSGFSTQPASDDYPVGGNYGQVPFDASRNNWGAYTEILLPVTKTLETTISGRYDSYGKTHSNYIFATVPDANGIQQQLASGDLGNTSKAGTYKISARWTPVDTVLVRAAYGTGFKAPNINDIAGANTFGGSTSGSYACPFPGSTGCLVGNAQYDLLSGPNGASGSAGLQPEKSKQWTFGGRIEPAKGLSLGLDLWNVQIRNQVLSAGTPEQVGFANPQQYKYLFTNPYPDPAGYTTIAYLLAPINGGVANYRGVDWDFTYRAKSSIGDLRAAWNGTYMIKQNYTTEAGGTVNSDLGTFGPDNAVVFRVQTNLSLSLTNGKMTNTVTAHYKSGYHDQAYPVGTSIYAANPDGTKGSSVAFDGLWTPSYTTFDWQGKYDFGKFSLTGGVKNIFDRNPPLTLQNAGGGNQLGYDGRYADPIGRSFYLTGNVKF</sequence>
<keyword evidence="15" id="KW-1185">Reference proteome</keyword>
<dbReference type="Proteomes" id="UP000534388">
    <property type="component" value="Unassembled WGS sequence"/>
</dbReference>
<evidence type="ECO:0000256" key="9">
    <source>
        <dbReference type="ARBA" id="ARBA00023237"/>
    </source>
</evidence>
<dbReference type="SUPFAM" id="SSF56935">
    <property type="entry name" value="Porins"/>
    <property type="match status" value="1"/>
</dbReference>
<evidence type="ECO:0000256" key="11">
    <source>
        <dbReference type="RuleBase" id="RU003357"/>
    </source>
</evidence>
<evidence type="ECO:0000256" key="10">
    <source>
        <dbReference type="PROSITE-ProRule" id="PRU01360"/>
    </source>
</evidence>
<feature type="domain" description="TonB-dependent receptor plug" evidence="13">
    <location>
        <begin position="102"/>
        <end position="217"/>
    </location>
</feature>
<dbReference type="GO" id="GO:0009279">
    <property type="term" value="C:cell outer membrane"/>
    <property type="evidence" value="ECO:0007669"/>
    <property type="project" value="UniProtKB-SubCell"/>
</dbReference>
<name>A0A7W2IAU6_9BURK</name>